<name>A0A9X2KX10_9GAMM</name>
<keyword evidence="1" id="KW-0812">Transmembrane</keyword>
<dbReference type="InterPro" id="IPR025263">
    <property type="entry name" value="YhdP_central"/>
</dbReference>
<protein>
    <submittedName>
        <fullName evidence="3">TIGR02099 family protein</fullName>
    </submittedName>
</protein>
<comment type="caution">
    <text evidence="3">The sequence shown here is derived from an EMBL/GenBank/DDBJ whole genome shotgun (WGS) entry which is preliminary data.</text>
</comment>
<evidence type="ECO:0000259" key="2">
    <source>
        <dbReference type="Pfam" id="PF13116"/>
    </source>
</evidence>
<accession>A0A9X2KX10</accession>
<feature type="domain" description="YhdP central" evidence="2">
    <location>
        <begin position="13"/>
        <end position="1320"/>
    </location>
</feature>
<feature type="transmembrane region" description="Helical" evidence="1">
    <location>
        <begin position="1275"/>
        <end position="1294"/>
    </location>
</feature>
<dbReference type="PANTHER" id="PTHR38690">
    <property type="entry name" value="PROTEASE-RELATED"/>
    <property type="match status" value="1"/>
</dbReference>
<dbReference type="PANTHER" id="PTHR38690:SF1">
    <property type="entry name" value="PROTEASE"/>
    <property type="match status" value="1"/>
</dbReference>
<dbReference type="Pfam" id="PF13116">
    <property type="entry name" value="YhdP"/>
    <property type="match status" value="1"/>
</dbReference>
<evidence type="ECO:0000313" key="4">
    <source>
        <dbReference type="Proteomes" id="UP001139319"/>
    </source>
</evidence>
<keyword evidence="1" id="KW-0472">Membrane</keyword>
<dbReference type="RefSeq" id="WP_253968488.1">
    <property type="nucleotide sequence ID" value="NZ_JAMFTH010000004.1"/>
</dbReference>
<reference evidence="3" key="1">
    <citation type="submission" date="2022-05" db="EMBL/GenBank/DDBJ databases">
        <authorList>
            <person name="Sun H.-N."/>
        </authorList>
    </citation>
    <scope>NUCLEOTIDE SEQUENCE</scope>
    <source>
        <strain evidence="3">HB14</strain>
    </source>
</reference>
<dbReference type="Proteomes" id="UP001139319">
    <property type="component" value="Unassembled WGS sequence"/>
</dbReference>
<feature type="transmembrane region" description="Helical" evidence="1">
    <location>
        <begin position="24"/>
        <end position="42"/>
    </location>
</feature>
<keyword evidence="4" id="KW-1185">Reference proteome</keyword>
<evidence type="ECO:0000313" key="3">
    <source>
        <dbReference type="EMBL" id="MCP8900195.1"/>
    </source>
</evidence>
<reference evidence="3" key="2">
    <citation type="submission" date="2023-01" db="EMBL/GenBank/DDBJ databases">
        <title>Gilvimarinus xylanilyticus HB14 isolated from Caulerpa lentillifera aquaculture base in Hainan, China.</title>
        <authorList>
            <person name="Zhang Y.-J."/>
        </authorList>
    </citation>
    <scope>NUCLEOTIDE SEQUENCE</scope>
    <source>
        <strain evidence="3">HB14</strain>
    </source>
</reference>
<organism evidence="3 4">
    <name type="scientific">Gilvimarinus xylanilyticus</name>
    <dbReference type="NCBI Taxonomy" id="2944139"/>
    <lineage>
        <taxon>Bacteria</taxon>
        <taxon>Pseudomonadati</taxon>
        <taxon>Pseudomonadota</taxon>
        <taxon>Gammaproteobacteria</taxon>
        <taxon>Cellvibrionales</taxon>
        <taxon>Cellvibrionaceae</taxon>
        <taxon>Gilvimarinus</taxon>
    </lineage>
</organism>
<evidence type="ECO:0000256" key="1">
    <source>
        <dbReference type="SAM" id="Phobius"/>
    </source>
</evidence>
<dbReference type="NCBIfam" id="TIGR02099">
    <property type="entry name" value="YhdP family protein"/>
    <property type="match status" value="1"/>
</dbReference>
<dbReference type="InterPro" id="IPR011836">
    <property type="entry name" value="YhdP"/>
</dbReference>
<dbReference type="EMBL" id="JAMFTH010000004">
    <property type="protein sequence ID" value="MCP8900195.1"/>
    <property type="molecule type" value="Genomic_DNA"/>
</dbReference>
<sequence>MGNSDGALAEFTMRRVLRFCLRQFYLLLAFTIITLAVLVQLARSLTPLLSDYREPIAELLSEQTGTRIEIGALEAEWSGMRPLLQVDNIRVHGQGGELLLEMSEAQLSLDLIASAWQLKPVWSGVTLRGGALALLQDETGHWRLRGARASRAEPLSAELQNQLLDILLAARRIGIEQTQLDVQFASGHSINLQAPNLLLENRGDFHRLLLQLGSAGNPNALYVLLESQGDPRRSSARQRGYVQVRDFPLADLGAALPRQWWQGAADELAGRLDASVWIDRPDANTGYSARGELQLADAELPLSPSRTFSLERIQADLSGSYHQGRWQLGLDKLFVAALGITQGQLRLWLGQDDPKAPLQVRLADLDVGWLNRQLLESELIDSERWYAELLTAMDLRGQMSDVTLSVPLKQPRSARLQARLEQVSGDGWKGIPALSGVTGYLHTGLFAGHVQLDTQQAFTMGFDKVYARPLKFDSAHGSVGWRVQPDANQVDVYSGKLQVSDKAERAEGQFHLSLPIRRNTGPIELTLAVTATDVLAGQYRKYLPQVVPQSLTEYLTRGIGRSNRALASRGSFIYRGTLNEKGPQSYSVGLDLALENGSFLYHPDWPELHDAHGRLVVDDGDVHARIERAQIYNSDITDIQLTLADNPDDVGKLLQINGAIDGIASDGLRILRQSVLRRFVGNQMDTWYLHGDLTGVVDLAIPLAPEARGAQQNLVLDVNASMFALDNFKLELEDFSGRIAYSSETGLRSESLQATLFNEPTEIAIGTRAPGTPNALTTIDVATAATAAQLTEWSDQPSLRLIEGRIPLDVHVELNHNYAQQESVSADKRVAAIGVQAELQEVSVALPAPLGKAAGEPGRLALNYILGAQTALADIHYRDNLRALLHLSPNGKQLLGGAINLGSEPELDLEPKLKVTASLAQLDKNAWLGLWQKYRQLHPPEASSEVTQAGLSLPVELGLTLGEHRVGNWTLKDLQLLATQQPDAWKLHVDHPQVVGDVFWPLDLSEPFHIHIDKLAMPSSLLGEKNTQESESDSTVERKPALDWQAMSEWRGANVAIESLHLGDADYGRWQFEFRPDREHLGLHNITGDIRGIAVDGLGDQSGASLRLELGETLRTHLTTGLNATDMGQVLQAWGAPASIQTETAQMQLELGWAGSPLDFELEHLSGQARTSLGEGRFIRTSGGAGEGLLRLLGLFNFDSLARRARLDFSDVYTSGLTFDHINGAVSFNEGHLHIDEPIQMQSPSGRMQLTGGVDLQAQTLNTHLVATIPMGGNLTVIAALAAGFPVAAGVFVLSKLFEDQMNKVTSLTYKVTGSWDDPQTEFVGVADQAQ</sequence>
<gene>
    <name evidence="3" type="ORF">M6D89_12875</name>
</gene>
<keyword evidence="1" id="KW-1133">Transmembrane helix</keyword>
<proteinExistence type="predicted"/>